<keyword evidence="2" id="KW-0732">Signal</keyword>
<dbReference type="AlphaFoldDB" id="A0A5N6D506"/>
<name>A0A5N6D506_ASPPA</name>
<feature type="compositionally biased region" description="Low complexity" evidence="1">
    <location>
        <begin position="91"/>
        <end position="102"/>
    </location>
</feature>
<reference evidence="3 4" key="1">
    <citation type="submission" date="2019-04" db="EMBL/GenBank/DDBJ databases">
        <title>Fungal friends and foes A comparative genomics study of 23 Aspergillus species from section Flavi.</title>
        <authorList>
            <consortium name="DOE Joint Genome Institute"/>
            <person name="Kjaerbolling I."/>
            <person name="Vesth T.C."/>
            <person name="Frisvad J.C."/>
            <person name="Nybo J.L."/>
            <person name="Theobald S."/>
            <person name="Kildgaard S."/>
            <person name="Petersen T.I."/>
            <person name="Kuo A."/>
            <person name="Sato A."/>
            <person name="Lyhne E.K."/>
            <person name="Kogle M.E."/>
            <person name="Wiebenga A."/>
            <person name="Kun R.S."/>
            <person name="Lubbers R.J."/>
            <person name="Makela M.R."/>
            <person name="Barry K."/>
            <person name="Chovatia M."/>
            <person name="Clum A."/>
            <person name="Daum C."/>
            <person name="Haridas S."/>
            <person name="He G."/>
            <person name="LaButti K."/>
            <person name="Lipzen A."/>
            <person name="Mondo S."/>
            <person name="Pangilinan J."/>
            <person name="Riley R."/>
            <person name="Salamov A."/>
            <person name="Simmons B.A."/>
            <person name="Magnuson J.K."/>
            <person name="Henrissat B."/>
            <person name="Mortensen U.H."/>
            <person name="Larsen T.O."/>
            <person name="De vries R.P."/>
            <person name="Grigoriev I.V."/>
            <person name="Machida M."/>
            <person name="Baker S.E."/>
            <person name="Andersen M.R."/>
        </authorList>
    </citation>
    <scope>NUCLEOTIDE SEQUENCE [LARGE SCALE GENOMIC DNA]</scope>
    <source>
        <strain evidence="3 4">CBS 117618</strain>
    </source>
</reference>
<proteinExistence type="predicted"/>
<feature type="signal peptide" evidence="2">
    <location>
        <begin position="1"/>
        <end position="19"/>
    </location>
</feature>
<evidence type="ECO:0000313" key="4">
    <source>
        <dbReference type="Proteomes" id="UP000326532"/>
    </source>
</evidence>
<feature type="chain" id="PRO_5024967868" evidence="2">
    <location>
        <begin position="20"/>
        <end position="102"/>
    </location>
</feature>
<evidence type="ECO:0000256" key="2">
    <source>
        <dbReference type="SAM" id="SignalP"/>
    </source>
</evidence>
<evidence type="ECO:0000313" key="3">
    <source>
        <dbReference type="EMBL" id="KAB8200118.1"/>
    </source>
</evidence>
<sequence>MKLFHLLTFLFSSGLLVSSLPVGGGENLHIAAEKDVDSVTTIALFEAAVPSNSDKVFRDSMTVPGGSLHELERYGGRYQPANHRIDIEPKSGSSGLVSQLLQ</sequence>
<accession>A0A5N6D506</accession>
<gene>
    <name evidence="3" type="ORF">BDV34DRAFT_230567</name>
</gene>
<evidence type="ECO:0000256" key="1">
    <source>
        <dbReference type="SAM" id="MobiDB-lite"/>
    </source>
</evidence>
<dbReference type="Proteomes" id="UP000326532">
    <property type="component" value="Unassembled WGS sequence"/>
</dbReference>
<organism evidence="3 4">
    <name type="scientific">Aspergillus parasiticus</name>
    <dbReference type="NCBI Taxonomy" id="5067"/>
    <lineage>
        <taxon>Eukaryota</taxon>
        <taxon>Fungi</taxon>
        <taxon>Dikarya</taxon>
        <taxon>Ascomycota</taxon>
        <taxon>Pezizomycotina</taxon>
        <taxon>Eurotiomycetes</taxon>
        <taxon>Eurotiomycetidae</taxon>
        <taxon>Eurotiales</taxon>
        <taxon>Aspergillaceae</taxon>
        <taxon>Aspergillus</taxon>
        <taxon>Aspergillus subgen. Circumdati</taxon>
    </lineage>
</organism>
<keyword evidence="4" id="KW-1185">Reference proteome</keyword>
<dbReference type="VEuPathDB" id="FungiDB:BDV34DRAFT_230567"/>
<dbReference type="EMBL" id="ML735052">
    <property type="protein sequence ID" value="KAB8200118.1"/>
    <property type="molecule type" value="Genomic_DNA"/>
</dbReference>
<protein>
    <submittedName>
        <fullName evidence="3">Uncharacterized protein</fullName>
    </submittedName>
</protein>
<feature type="region of interest" description="Disordered" evidence="1">
    <location>
        <begin position="82"/>
        <end position="102"/>
    </location>
</feature>